<organism evidence="10 11">
    <name type="scientific">Ornithinimicrobium ciconiae</name>
    <dbReference type="NCBI Taxonomy" id="2594265"/>
    <lineage>
        <taxon>Bacteria</taxon>
        <taxon>Bacillati</taxon>
        <taxon>Actinomycetota</taxon>
        <taxon>Actinomycetes</taxon>
        <taxon>Micrococcales</taxon>
        <taxon>Ornithinimicrobiaceae</taxon>
        <taxon>Ornithinimicrobium</taxon>
    </lineage>
</organism>
<feature type="region of interest" description="Disordered" evidence="6">
    <location>
        <begin position="380"/>
        <end position="402"/>
    </location>
</feature>
<dbReference type="Gene3D" id="3.40.50.200">
    <property type="entry name" value="Peptidase S8/S53 domain"/>
    <property type="match status" value="1"/>
</dbReference>
<dbReference type="InterPro" id="IPR036852">
    <property type="entry name" value="Peptidase_S8/S53_dom_sf"/>
</dbReference>
<dbReference type="Pfam" id="PF00082">
    <property type="entry name" value="Peptidase_S8"/>
    <property type="match status" value="1"/>
</dbReference>
<comment type="similarity">
    <text evidence="1 5">Belongs to the peptidase S8 family.</text>
</comment>
<dbReference type="SUPFAM" id="SSF52743">
    <property type="entry name" value="Subtilisin-like"/>
    <property type="match status" value="1"/>
</dbReference>
<evidence type="ECO:0000313" key="10">
    <source>
        <dbReference type="EMBL" id="QDO90071.1"/>
    </source>
</evidence>
<evidence type="ECO:0000259" key="9">
    <source>
        <dbReference type="Pfam" id="PF19190"/>
    </source>
</evidence>
<dbReference type="InterPro" id="IPR050131">
    <property type="entry name" value="Peptidase_S8_subtilisin-like"/>
</dbReference>
<evidence type="ECO:0000256" key="6">
    <source>
        <dbReference type="SAM" id="MobiDB-lite"/>
    </source>
</evidence>
<reference evidence="10 11" key="1">
    <citation type="submission" date="2019-07" db="EMBL/GenBank/DDBJ databases">
        <title>complete genome sequencing of Ornithinimicrobium sp. H23M54.</title>
        <authorList>
            <person name="Bae J.-W."/>
            <person name="Lee S.-Y."/>
        </authorList>
    </citation>
    <scope>NUCLEOTIDE SEQUENCE [LARGE SCALE GENOMIC DNA]</scope>
    <source>
        <strain evidence="10 11">H23M54</strain>
    </source>
</reference>
<evidence type="ECO:0000256" key="2">
    <source>
        <dbReference type="ARBA" id="ARBA00022670"/>
    </source>
</evidence>
<accession>A0A516GEX4</accession>
<dbReference type="GO" id="GO:0006508">
    <property type="term" value="P:proteolysis"/>
    <property type="evidence" value="ECO:0007669"/>
    <property type="project" value="UniProtKB-KW"/>
</dbReference>
<evidence type="ECO:0000313" key="11">
    <source>
        <dbReference type="Proteomes" id="UP000315395"/>
    </source>
</evidence>
<keyword evidence="11" id="KW-1185">Reference proteome</keyword>
<keyword evidence="2 5" id="KW-0645">Protease</keyword>
<dbReference type="InterPro" id="IPR015500">
    <property type="entry name" value="Peptidase_S8_subtilisin-rel"/>
</dbReference>
<dbReference type="Proteomes" id="UP000315395">
    <property type="component" value="Chromosome"/>
</dbReference>
<name>A0A516GEX4_9MICO</name>
<evidence type="ECO:0000256" key="3">
    <source>
        <dbReference type="ARBA" id="ARBA00022801"/>
    </source>
</evidence>
<dbReference type="AlphaFoldDB" id="A0A516GEX4"/>
<dbReference type="PANTHER" id="PTHR43806">
    <property type="entry name" value="PEPTIDASE S8"/>
    <property type="match status" value="1"/>
</dbReference>
<dbReference type="NCBIfam" id="NF038128">
    <property type="entry name" value="choice_anch_J"/>
    <property type="match status" value="1"/>
</dbReference>
<dbReference type="Pfam" id="PF04122">
    <property type="entry name" value="CW_binding_2"/>
    <property type="match status" value="3"/>
</dbReference>
<feature type="active site" description="Charge relay system" evidence="5">
    <location>
        <position position="247"/>
    </location>
</feature>
<protein>
    <submittedName>
        <fullName evidence="10">S8 family serine peptidase</fullName>
    </submittedName>
</protein>
<evidence type="ECO:0000256" key="4">
    <source>
        <dbReference type="ARBA" id="ARBA00022825"/>
    </source>
</evidence>
<dbReference type="InterPro" id="IPR023828">
    <property type="entry name" value="Peptidase_S8_Ser-AS"/>
</dbReference>
<dbReference type="Gene3D" id="2.60.120.200">
    <property type="match status" value="1"/>
</dbReference>
<dbReference type="Pfam" id="PF19190">
    <property type="entry name" value="BACON_2"/>
    <property type="match status" value="1"/>
</dbReference>
<evidence type="ECO:0000259" key="8">
    <source>
        <dbReference type="Pfam" id="PF00082"/>
    </source>
</evidence>
<dbReference type="PRINTS" id="PR00723">
    <property type="entry name" value="SUBTILISIN"/>
</dbReference>
<dbReference type="KEGG" id="orz:FNH13_18500"/>
<dbReference type="PANTHER" id="PTHR43806:SF67">
    <property type="entry name" value="EGF-LIKE DOMAIN-CONTAINING PROTEIN"/>
    <property type="match status" value="1"/>
</dbReference>
<feature type="domain" description="BACON" evidence="9">
    <location>
        <begin position="774"/>
        <end position="821"/>
    </location>
</feature>
<sequence length="1166" mass="119682">MGFYAMKRSAHGGRHLLAAVASAALAVSGLSAVAATAQETDTDQPSSEPAQIQEAVLTELTKSGEATFWVHFDARPDMSQFAHIADWDARGIAVYDALTSTADAAQADVRSELDGHGLSYETYWATNAILVEDADADVVQDIARAPGVEGIYGTFAYEAPETKPAESEHALNAVEWGVRDINADDAWSQGVTGEGIVVANLDSGVQWDHPALVNSYRGSSGGTVTHDYNWFDGTPDKEPAPWDWDGHGTHTMGTMVGNDGGSNQIGVAPGAQWMAASTDLTDASMFAAGEWFLAPTKVDGTDPDPTMRPHVINNSWGSELPSNDPFMEDIIESWHAAGTFSVFSNGNEGPGCATSGSPGSRILTYSVGSYDSFHSISGFSSRGPGQDGEVKPNISAPGSAVRSSFPGGQYGTISGTSMAAPHVSGAIALLWSENSTAAGDVAATRALLDGSAIDSEDLQCGGTAEKNNVFGEGRLDAYQLIFGDEPPVPGPAITVDPSSIENSQEADTTTEHTLTVGNTGTEDLEFTITEVEGSGAPVVALPQGADRSHASAETDGGPSAPAVVEAAEQLQAVASLTEGFDDVNTLPADGWAIKNNSEPVGATTWFQGNAAEVFPSHEGAPEAYVGANYNNAGASPGNISNWLMTPELDLVNGSEFSFWTRTVANPADFVDRMEVRLSTSGASTNVGTGYDGVGDFDTVLASVNPDLTATGYPGEWTEYTVSIEGLDEATTGRIGFHYWVPAGGPLGNNSNFIGVDTVSYEAVDAPPPVPACEVVDAAWLSVDPVAGTVAPGGSQEVTVGLDSAGLAEGEYTAALCVESNDPVNPVVNVPVTLTVTDDAPVEPALVQRISGENRYATAAEIAAEFPEGVDTVYIANGTEAADGADALAAGAAGAKGALEFIPDVTPEGDPAPILLVKNNQIPQATAGALAALDPAEIIIIGGTGSVSTGVEETLGESADVRRIAGADRYETAALIAAEYGSVETVYVATGQGDMDSGLALADALTAASLAGSEGSPVVLTRSGSLPAATAEVITELGVANIVVIGGTGAVSDDVLAQLNELAPTERVAGANRYETAVALTAGYGADADMLYIASGTNFPDALSGSSLTGSQSAPLLLTRQDHLPAAISEEILRLSPQGITIFGGTVAVNTDVEADLQALLDTTSTD</sequence>
<evidence type="ECO:0000256" key="1">
    <source>
        <dbReference type="ARBA" id="ARBA00011073"/>
    </source>
</evidence>
<feature type="domain" description="Peptidase S8/S53" evidence="8">
    <location>
        <begin position="193"/>
        <end position="471"/>
    </location>
</feature>
<feature type="signal peptide" evidence="7">
    <location>
        <begin position="1"/>
        <end position="34"/>
    </location>
</feature>
<gene>
    <name evidence="10" type="ORF">FNH13_18500</name>
</gene>
<dbReference type="InterPro" id="IPR024361">
    <property type="entry name" value="BACON"/>
</dbReference>
<dbReference type="InterPro" id="IPR013783">
    <property type="entry name" value="Ig-like_fold"/>
</dbReference>
<keyword evidence="7" id="KW-0732">Signal</keyword>
<feature type="active site" description="Charge relay system" evidence="5">
    <location>
        <position position="417"/>
    </location>
</feature>
<evidence type="ECO:0000256" key="7">
    <source>
        <dbReference type="SAM" id="SignalP"/>
    </source>
</evidence>
<dbReference type="PROSITE" id="PS00138">
    <property type="entry name" value="SUBTILASE_SER"/>
    <property type="match status" value="1"/>
</dbReference>
<dbReference type="Gene3D" id="2.60.40.10">
    <property type="entry name" value="Immunoglobulins"/>
    <property type="match status" value="1"/>
</dbReference>
<feature type="chain" id="PRO_5038359903" evidence="7">
    <location>
        <begin position="35"/>
        <end position="1166"/>
    </location>
</feature>
<keyword evidence="4 5" id="KW-0720">Serine protease</keyword>
<dbReference type="Gene3D" id="3.40.50.12090">
    <property type="match status" value="2"/>
</dbReference>
<dbReference type="GO" id="GO:0005975">
    <property type="term" value="P:carbohydrate metabolic process"/>
    <property type="evidence" value="ECO:0007669"/>
    <property type="project" value="UniProtKB-ARBA"/>
</dbReference>
<dbReference type="OrthoDB" id="9813435at2"/>
<proteinExistence type="inferred from homology"/>
<dbReference type="InterPro" id="IPR007253">
    <property type="entry name" value="Cell_wall-bd_2"/>
</dbReference>
<evidence type="ECO:0000256" key="5">
    <source>
        <dbReference type="PROSITE-ProRule" id="PRU01240"/>
    </source>
</evidence>
<dbReference type="GO" id="GO:0004252">
    <property type="term" value="F:serine-type endopeptidase activity"/>
    <property type="evidence" value="ECO:0007669"/>
    <property type="project" value="UniProtKB-UniRule"/>
</dbReference>
<dbReference type="PROSITE" id="PS51892">
    <property type="entry name" value="SUBTILASE"/>
    <property type="match status" value="1"/>
</dbReference>
<dbReference type="InterPro" id="IPR000209">
    <property type="entry name" value="Peptidase_S8/S53_dom"/>
</dbReference>
<keyword evidence="3 5" id="KW-0378">Hydrolase</keyword>
<feature type="active site" description="Charge relay system" evidence="5">
    <location>
        <position position="202"/>
    </location>
</feature>
<dbReference type="EMBL" id="CP041616">
    <property type="protein sequence ID" value="QDO90071.1"/>
    <property type="molecule type" value="Genomic_DNA"/>
</dbReference>